<sequence>MFSTGAKRMISATTRVYPPIPPRAMSGHSSFAASRRSLTNVRWVPTIFALVSIGYGISAYRHTQLEKYHSQSIERERMEAERRRRDTVLMDAYGDKSSLEDLEKAMALYESQRGR</sequence>
<reference evidence="1" key="1">
    <citation type="submission" date="2022-10" db="EMBL/GenBank/DDBJ databases">
        <title>Tapping the CABI collections for fungal endophytes: first genome assemblies for Collariella, Neodidymelliopsis, Ascochyta clinopodiicola, Didymella pomorum, Didymosphaeria variabile, Neocosmospora piperis and Neocucurbitaria cava.</title>
        <authorList>
            <person name="Hill R."/>
        </authorList>
    </citation>
    <scope>NUCLEOTIDE SEQUENCE</scope>
    <source>
        <strain evidence="1">IMI 355082</strain>
    </source>
</reference>
<comment type="caution">
    <text evidence="1">The sequence shown here is derived from an EMBL/GenBank/DDBJ whole genome shotgun (WGS) entry which is preliminary data.</text>
</comment>
<dbReference type="AlphaFoldDB" id="A0A9W8YIW4"/>
<gene>
    <name evidence="1" type="ORF">N0V93_009844</name>
</gene>
<dbReference type="EMBL" id="JAPEVB010000007">
    <property type="protein sequence ID" value="KAJ4385416.1"/>
    <property type="molecule type" value="Genomic_DNA"/>
</dbReference>
<proteinExistence type="predicted"/>
<evidence type="ECO:0000313" key="2">
    <source>
        <dbReference type="Proteomes" id="UP001140453"/>
    </source>
</evidence>
<name>A0A9W8YIW4_9PEZI</name>
<evidence type="ECO:0000313" key="1">
    <source>
        <dbReference type="EMBL" id="KAJ4385416.1"/>
    </source>
</evidence>
<organism evidence="1 2">
    <name type="scientific">Gnomoniopsis smithogilvyi</name>
    <dbReference type="NCBI Taxonomy" id="1191159"/>
    <lineage>
        <taxon>Eukaryota</taxon>
        <taxon>Fungi</taxon>
        <taxon>Dikarya</taxon>
        <taxon>Ascomycota</taxon>
        <taxon>Pezizomycotina</taxon>
        <taxon>Sordariomycetes</taxon>
        <taxon>Sordariomycetidae</taxon>
        <taxon>Diaporthales</taxon>
        <taxon>Gnomoniaceae</taxon>
        <taxon>Gnomoniopsis</taxon>
    </lineage>
</organism>
<accession>A0A9W8YIW4</accession>
<keyword evidence="2" id="KW-1185">Reference proteome</keyword>
<dbReference type="OrthoDB" id="4338954at2759"/>
<dbReference type="Proteomes" id="UP001140453">
    <property type="component" value="Unassembled WGS sequence"/>
</dbReference>
<protein>
    <submittedName>
        <fullName evidence="1">Uncharacterized protein</fullName>
    </submittedName>
</protein>